<dbReference type="HOGENOM" id="CLU_2714850_0_0_7"/>
<comment type="caution">
    <text evidence="1">The sequence shown here is derived from an EMBL/GenBank/DDBJ whole genome shotgun (WGS) entry which is preliminary data.</text>
</comment>
<protein>
    <submittedName>
        <fullName evidence="1">Uncharacterized protein</fullName>
    </submittedName>
</protein>
<accession>W4LLC4</accession>
<evidence type="ECO:0000313" key="1">
    <source>
        <dbReference type="EMBL" id="ETW98714.1"/>
    </source>
</evidence>
<proteinExistence type="predicted"/>
<gene>
    <name evidence="1" type="ORF">ETSY1_17670</name>
</gene>
<dbReference type="AlphaFoldDB" id="W4LLC4"/>
<organism evidence="1 2">
    <name type="scientific">Entotheonella factor</name>
    <dbReference type="NCBI Taxonomy" id="1429438"/>
    <lineage>
        <taxon>Bacteria</taxon>
        <taxon>Pseudomonadati</taxon>
        <taxon>Nitrospinota/Tectimicrobiota group</taxon>
        <taxon>Candidatus Tectimicrobiota</taxon>
        <taxon>Candidatus Entotheonellia</taxon>
        <taxon>Candidatus Entotheonellales</taxon>
        <taxon>Candidatus Entotheonellaceae</taxon>
        <taxon>Candidatus Entotheonella</taxon>
    </lineage>
</organism>
<name>W4LLC4_ENTF1</name>
<dbReference type="Proteomes" id="UP000019141">
    <property type="component" value="Unassembled WGS sequence"/>
</dbReference>
<evidence type="ECO:0000313" key="2">
    <source>
        <dbReference type="Proteomes" id="UP000019141"/>
    </source>
</evidence>
<keyword evidence="2" id="KW-1185">Reference proteome</keyword>
<dbReference type="EMBL" id="AZHW01000528">
    <property type="protein sequence ID" value="ETW98714.1"/>
    <property type="molecule type" value="Genomic_DNA"/>
</dbReference>
<reference evidence="1 2" key="1">
    <citation type="journal article" date="2014" name="Nature">
        <title>An environmental bacterial taxon with a large and distinct metabolic repertoire.</title>
        <authorList>
            <person name="Wilson M.C."/>
            <person name="Mori T."/>
            <person name="Ruckert C."/>
            <person name="Uria A.R."/>
            <person name="Helf M.J."/>
            <person name="Takada K."/>
            <person name="Gernert C."/>
            <person name="Steffens U.A."/>
            <person name="Heycke N."/>
            <person name="Schmitt S."/>
            <person name="Rinke C."/>
            <person name="Helfrich E.J."/>
            <person name="Brachmann A.O."/>
            <person name="Gurgui C."/>
            <person name="Wakimoto T."/>
            <person name="Kracht M."/>
            <person name="Crusemann M."/>
            <person name="Hentschel U."/>
            <person name="Abe I."/>
            <person name="Matsunaga S."/>
            <person name="Kalinowski J."/>
            <person name="Takeyama H."/>
            <person name="Piel J."/>
        </authorList>
    </citation>
    <scope>NUCLEOTIDE SEQUENCE [LARGE SCALE GENOMIC DNA]</scope>
    <source>
        <strain evidence="2">TSY1</strain>
    </source>
</reference>
<sequence>MQDEIEKQLLELIERYRLRCLWFLATDFVPTTDEQAIQVLEYIERYGDRDGFVQARRLKQWLSPSISEQSVS</sequence>